<comment type="catalytic activity">
    <reaction evidence="7">
        <text>[thioredoxin]-dithiol + NADP(+) = [thioredoxin]-disulfide + NADPH + H(+)</text>
        <dbReference type="Rhea" id="RHEA:20345"/>
        <dbReference type="Rhea" id="RHEA-COMP:10698"/>
        <dbReference type="Rhea" id="RHEA-COMP:10700"/>
        <dbReference type="ChEBI" id="CHEBI:15378"/>
        <dbReference type="ChEBI" id="CHEBI:29950"/>
        <dbReference type="ChEBI" id="CHEBI:50058"/>
        <dbReference type="ChEBI" id="CHEBI:57783"/>
        <dbReference type="ChEBI" id="CHEBI:58349"/>
        <dbReference type="EC" id="1.8.1.9"/>
    </reaction>
</comment>
<dbReference type="EMBL" id="NBZD01000004">
    <property type="protein sequence ID" value="PNH18076.1"/>
    <property type="molecule type" value="Genomic_DNA"/>
</dbReference>
<protein>
    <recommendedName>
        <fullName evidence="7">Thioredoxin reductase</fullName>
        <ecNumber evidence="7">1.8.1.9</ecNumber>
    </recommendedName>
</protein>
<keyword evidence="8" id="KW-0521">NADP</keyword>
<evidence type="ECO:0000313" key="10">
    <source>
        <dbReference type="EMBL" id="PNH18076.1"/>
    </source>
</evidence>
<dbReference type="GO" id="GO:0005737">
    <property type="term" value="C:cytoplasm"/>
    <property type="evidence" value="ECO:0007669"/>
    <property type="project" value="InterPro"/>
</dbReference>
<evidence type="ECO:0000256" key="8">
    <source>
        <dbReference type="RuleBase" id="RU003881"/>
    </source>
</evidence>
<evidence type="ECO:0000256" key="7">
    <source>
        <dbReference type="RuleBase" id="RU003880"/>
    </source>
</evidence>
<keyword evidence="6 7" id="KW-0676">Redox-active center</keyword>
<dbReference type="PRINTS" id="PR00469">
    <property type="entry name" value="PNDRDTASEII"/>
</dbReference>
<dbReference type="GO" id="GO:0019430">
    <property type="term" value="P:removal of superoxide radicals"/>
    <property type="evidence" value="ECO:0007669"/>
    <property type="project" value="UniProtKB-UniRule"/>
</dbReference>
<dbReference type="NCBIfam" id="TIGR01292">
    <property type="entry name" value="TRX_reduct"/>
    <property type="match status" value="1"/>
</dbReference>
<evidence type="ECO:0000256" key="1">
    <source>
        <dbReference type="ARBA" id="ARBA00009333"/>
    </source>
</evidence>
<dbReference type="InterPro" id="IPR008255">
    <property type="entry name" value="Pyr_nucl-diS_OxRdtase_2_AS"/>
</dbReference>
<dbReference type="Proteomes" id="UP000236394">
    <property type="component" value="Unassembled WGS sequence"/>
</dbReference>
<keyword evidence="4 7" id="KW-0560">Oxidoreductase</keyword>
<dbReference type="RefSeq" id="WP_012992992.1">
    <property type="nucleotide sequence ID" value="NZ_NBZD01000004.1"/>
</dbReference>
<sequence>MNLFDVIIVGAGPAGLTAALYAGRAGLKTLVFEAGVPGGKMLSTSDVENWPGSMPTTGPELAEKMTEHAFRFGAEQVNAQITDVHKEGNLVVAVDSEGKVYHSKAIILATGSTERHLGIKGEADYAGMGVSYCAVCDGAFFRNKTVTVIGGGNSAFEEAVYLTKFAKQVYIVLRRDVARADAVPVQQAMDNPKIKVIYNKKPQEILGNGMQVTGVLFADSVTGDTMTLPTDGVFPFVGLSPVTSYIKADVLNKAGFVVAKPDMSTDIPGIFSAGDCRNTVLRQIVTAGGDGAIAAQSANAYVQTWQA</sequence>
<comment type="caution">
    <text evidence="10">The sequence shown here is derived from an EMBL/GenBank/DDBJ whole genome shotgun (WGS) entry which is preliminary data.</text>
</comment>
<evidence type="ECO:0000256" key="3">
    <source>
        <dbReference type="ARBA" id="ARBA00022827"/>
    </source>
</evidence>
<evidence type="ECO:0000256" key="2">
    <source>
        <dbReference type="ARBA" id="ARBA00022630"/>
    </source>
</evidence>
<dbReference type="Gene3D" id="3.50.50.60">
    <property type="entry name" value="FAD/NAD(P)-binding domain"/>
    <property type="match status" value="2"/>
</dbReference>
<accession>A0A2J8AZX6</accession>
<reference evidence="11" key="1">
    <citation type="submission" date="2017-04" db="EMBL/GenBank/DDBJ databases">
        <authorList>
            <person name="Bumgarner R.E."/>
            <person name="Fredricks D.N."/>
            <person name="Srinivasan S."/>
        </authorList>
    </citation>
    <scope>NUCLEOTIDE SEQUENCE [LARGE SCALE GENOMIC DNA]</scope>
    <source>
        <strain evidence="11">KA00405</strain>
    </source>
</reference>
<keyword evidence="5" id="KW-1015">Disulfide bond</keyword>
<comment type="similarity">
    <text evidence="1 7">Belongs to the class-II pyridine nucleotide-disulfide oxidoreductase family.</text>
</comment>
<dbReference type="GO" id="GO:0004791">
    <property type="term" value="F:thioredoxin-disulfide reductase (NADPH) activity"/>
    <property type="evidence" value="ECO:0007669"/>
    <property type="project" value="UniProtKB-UniRule"/>
</dbReference>
<keyword evidence="2 7" id="KW-0285">Flavoprotein</keyword>
<evidence type="ECO:0000256" key="4">
    <source>
        <dbReference type="ARBA" id="ARBA00023002"/>
    </source>
</evidence>
<keyword evidence="3 7" id="KW-0274">FAD</keyword>
<dbReference type="InterPro" id="IPR036188">
    <property type="entry name" value="FAD/NAD-bd_sf"/>
</dbReference>
<dbReference type="InterPro" id="IPR023753">
    <property type="entry name" value="FAD/NAD-binding_dom"/>
</dbReference>
<dbReference type="PRINTS" id="PR00368">
    <property type="entry name" value="FADPNR"/>
</dbReference>
<organism evidence="10 11">
    <name type="scientific">Mageeibacillus indolicus</name>
    <dbReference type="NCBI Taxonomy" id="884684"/>
    <lineage>
        <taxon>Bacteria</taxon>
        <taxon>Bacillati</taxon>
        <taxon>Bacillota</taxon>
        <taxon>Clostridia</taxon>
        <taxon>Eubacteriales</taxon>
        <taxon>Oscillospiraceae</taxon>
        <taxon>Mageeibacillus</taxon>
    </lineage>
</organism>
<dbReference type="PANTHER" id="PTHR48105">
    <property type="entry name" value="THIOREDOXIN REDUCTASE 1-RELATED-RELATED"/>
    <property type="match status" value="1"/>
</dbReference>
<dbReference type="PROSITE" id="PS00573">
    <property type="entry name" value="PYRIDINE_REDOX_2"/>
    <property type="match status" value="1"/>
</dbReference>
<dbReference type="AlphaFoldDB" id="A0A2J8AZX6"/>
<dbReference type="SUPFAM" id="SSF51905">
    <property type="entry name" value="FAD/NAD(P)-binding domain"/>
    <property type="match status" value="1"/>
</dbReference>
<proteinExistence type="inferred from homology"/>
<name>A0A2J8AZX6_9FIRM</name>
<evidence type="ECO:0000256" key="5">
    <source>
        <dbReference type="ARBA" id="ARBA00023157"/>
    </source>
</evidence>
<comment type="cofactor">
    <cofactor evidence="8">
        <name>FAD</name>
        <dbReference type="ChEBI" id="CHEBI:57692"/>
    </cofactor>
    <text evidence="8">Binds 1 FAD per subunit.</text>
</comment>
<evidence type="ECO:0000256" key="6">
    <source>
        <dbReference type="ARBA" id="ARBA00023284"/>
    </source>
</evidence>
<comment type="subunit">
    <text evidence="7">Homodimer.</text>
</comment>
<feature type="domain" description="FAD/NAD(P)-binding" evidence="9">
    <location>
        <begin position="4"/>
        <end position="291"/>
    </location>
</feature>
<dbReference type="InterPro" id="IPR050097">
    <property type="entry name" value="Ferredoxin-NADP_redctase_2"/>
</dbReference>
<evidence type="ECO:0000313" key="11">
    <source>
        <dbReference type="Proteomes" id="UP000236394"/>
    </source>
</evidence>
<dbReference type="InterPro" id="IPR005982">
    <property type="entry name" value="Thioredox_Rdtase"/>
</dbReference>
<evidence type="ECO:0000259" key="9">
    <source>
        <dbReference type="Pfam" id="PF07992"/>
    </source>
</evidence>
<dbReference type="OMA" id="GPCHVLK"/>
<dbReference type="Pfam" id="PF07992">
    <property type="entry name" value="Pyr_redox_2"/>
    <property type="match status" value="1"/>
</dbReference>
<gene>
    <name evidence="10" type="ORF">B7R76_07020</name>
</gene>
<dbReference type="EC" id="1.8.1.9" evidence="7"/>